<dbReference type="Pfam" id="PF00583">
    <property type="entry name" value="Acetyltransf_1"/>
    <property type="match status" value="1"/>
</dbReference>
<dbReference type="EMBL" id="JACNLK010000033">
    <property type="protein sequence ID" value="MBC8208292.1"/>
    <property type="molecule type" value="Genomic_DNA"/>
</dbReference>
<dbReference type="PROSITE" id="PS51186">
    <property type="entry name" value="GNAT"/>
    <property type="match status" value="1"/>
</dbReference>
<dbReference type="InterPro" id="IPR000182">
    <property type="entry name" value="GNAT_dom"/>
</dbReference>
<proteinExistence type="predicted"/>
<accession>A0A8J6N7P5</accession>
<gene>
    <name evidence="2" type="primary">ablB</name>
    <name evidence="2" type="ORF">H8E79_03870</name>
</gene>
<dbReference type="AlphaFoldDB" id="A0A8J6N7P5"/>
<dbReference type="Gene3D" id="3.40.630.30">
    <property type="match status" value="1"/>
</dbReference>
<dbReference type="NCBIfam" id="TIGR03827">
    <property type="entry name" value="GNAT_ablB"/>
    <property type="match status" value="1"/>
</dbReference>
<sequence length="282" mass="31561">MSELVLDRLEVLPGGSIIQHGPYNDRIYLMKQGEDKSLAADLIAMAKQHGYSKIFVKIPAGSSGQFAGVGYVEEAAIPRFYNDSETGIFMGYYLSEARSFEINPASLDKILHLAHDKAETPIRPLNESEFTLRQCQVSDVEEMAAIYGALFTTYPFPIHEPSFLLDTMQKNVDYFGIERNGKFIALSSAEIDRSAQNVEMTDFATLPEYRGNSLAVHLLRRMEKEVARKGIKTSYTIARAVSASMNITFAKLGYSYGGRLKNNTNISGKIDSMTIWYKFISD</sequence>
<dbReference type="GO" id="GO:0008080">
    <property type="term" value="F:N-acetyltransferase activity"/>
    <property type="evidence" value="ECO:0007669"/>
    <property type="project" value="InterPro"/>
</dbReference>
<evidence type="ECO:0000259" key="1">
    <source>
        <dbReference type="PROSITE" id="PS51186"/>
    </source>
</evidence>
<feature type="domain" description="N-acetyltransferase" evidence="1">
    <location>
        <begin position="130"/>
        <end position="281"/>
    </location>
</feature>
<dbReference type="CDD" id="cd04301">
    <property type="entry name" value="NAT_SF"/>
    <property type="match status" value="1"/>
</dbReference>
<dbReference type="InterPro" id="IPR016181">
    <property type="entry name" value="Acyl_CoA_acyltransferase"/>
</dbReference>
<comment type="caution">
    <text evidence="2">The sequence shown here is derived from an EMBL/GenBank/DDBJ whole genome shotgun (WGS) entry which is preliminary data.</text>
</comment>
<dbReference type="SUPFAM" id="SSF55729">
    <property type="entry name" value="Acyl-CoA N-acyltransferases (Nat)"/>
    <property type="match status" value="1"/>
</dbReference>
<protein>
    <submittedName>
        <fullName evidence="2">Putative beta-lysine N-acetyltransferase</fullName>
    </submittedName>
</protein>
<dbReference type="Proteomes" id="UP000599024">
    <property type="component" value="Unassembled WGS sequence"/>
</dbReference>
<reference evidence="2 3" key="1">
    <citation type="submission" date="2020-08" db="EMBL/GenBank/DDBJ databases">
        <title>Bridging the membrane lipid divide: bacteria of the FCB group superphylum have the potential to synthesize archaeal ether lipids.</title>
        <authorList>
            <person name="Villanueva L."/>
            <person name="Von Meijenfeldt F.A.B."/>
            <person name="Westbye A.B."/>
            <person name="Yadav S."/>
            <person name="Hopmans E.C."/>
            <person name="Dutilh B.E."/>
            <person name="Sinninghe Damste J.S."/>
        </authorList>
    </citation>
    <scope>NUCLEOTIDE SEQUENCE [LARGE SCALE GENOMIC DNA]</scope>
    <source>
        <strain evidence="2">NIOZ-UU81</strain>
    </source>
</reference>
<name>A0A8J6N7P5_9BACT</name>
<evidence type="ECO:0000313" key="3">
    <source>
        <dbReference type="Proteomes" id="UP000599024"/>
    </source>
</evidence>
<organism evidence="2 3">
    <name type="scientific">Candidatus Desulfatifera sulfidica</name>
    <dbReference type="NCBI Taxonomy" id="2841691"/>
    <lineage>
        <taxon>Bacteria</taxon>
        <taxon>Pseudomonadati</taxon>
        <taxon>Thermodesulfobacteriota</taxon>
        <taxon>Desulfobulbia</taxon>
        <taxon>Desulfobulbales</taxon>
        <taxon>Desulfobulbaceae</taxon>
        <taxon>Candidatus Desulfatifera</taxon>
    </lineage>
</organism>
<dbReference type="InterPro" id="IPR022525">
    <property type="entry name" value="GNAT_AblB"/>
</dbReference>
<evidence type="ECO:0000313" key="2">
    <source>
        <dbReference type="EMBL" id="MBC8208292.1"/>
    </source>
</evidence>